<dbReference type="Proteomes" id="UP000008037">
    <property type="component" value="Chromosome"/>
</dbReference>
<sequence length="304" mass="35076">MINNSEQILAGDIRQLLVIKSEELLRRGEPRFVEGLDEIAGMLGRYDPAPSPLLNALDHKAQDMATYFFVAYSNTRDLDRSILIYRTVKSLVRYVLLIDRFYEVGNKKYERVARGVLRSVKKVQSSHLKYSLDFLLKRSWPFMDYEQAVKRLLIKDHIFNFKEIRHYSLFKASDAPMIYAHVLDAELPDFNQNVAAVLHYNQALQDLHDDFEDIEEDVHDMMPNMFILAATGAAAITFSKLLKNREHARKMVIESGALDSMVPLVEQYRAMVKGISVPPSFAFLKYLTKEYADMMLRALDVSAR</sequence>
<dbReference type="InParanoid" id="K0INH9"/>
<evidence type="ECO:0000313" key="2">
    <source>
        <dbReference type="Proteomes" id="UP000008037"/>
    </source>
</evidence>
<dbReference type="RefSeq" id="WP_015019939.1">
    <property type="nucleotide sequence ID" value="NC_018719.1"/>
</dbReference>
<dbReference type="GeneID" id="13794499"/>
<reference evidence="1 2" key="1">
    <citation type="journal article" date="2012" name="Environ. Microbiol.">
        <title>The genome of the ammonia-oxidizing Candidatus Nitrososphaera gargensis: insights into metabolic versatility and environmental adaptations.</title>
        <authorList>
            <person name="Spang A."/>
            <person name="Poehlein A."/>
            <person name="Offre P."/>
            <person name="Zumbragel S."/>
            <person name="Haider S."/>
            <person name="Rychlik N."/>
            <person name="Nowka B."/>
            <person name="Schmeisser C."/>
            <person name="Lebedeva E.V."/>
            <person name="Rattei T."/>
            <person name="Bohm C."/>
            <person name="Schmid M."/>
            <person name="Galushko A."/>
            <person name="Hatzenpichler R."/>
            <person name="Weinmaier T."/>
            <person name="Daniel R."/>
            <person name="Schleper C."/>
            <person name="Spieck E."/>
            <person name="Streit W."/>
            <person name="Wagner M."/>
        </authorList>
    </citation>
    <scope>NUCLEOTIDE SEQUENCE [LARGE SCALE GENOMIC DNA]</scope>
    <source>
        <strain evidence="2">Ga9.2</strain>
    </source>
</reference>
<proteinExistence type="predicted"/>
<keyword evidence="2" id="KW-1185">Reference proteome</keyword>
<dbReference type="HOGENOM" id="CLU_800774_0_0_2"/>
<dbReference type="AlphaFoldDB" id="K0INH9"/>
<gene>
    <name evidence="1" type="ordered locus">Ngar_c24820</name>
</gene>
<dbReference type="OrthoDB" id="11385at2157"/>
<name>K0INH9_NITGG</name>
<dbReference type="KEGG" id="nga:Ngar_c24820"/>
<organism evidence="1 2">
    <name type="scientific">Nitrososphaera gargensis (strain Ga9.2)</name>
    <dbReference type="NCBI Taxonomy" id="1237085"/>
    <lineage>
        <taxon>Archaea</taxon>
        <taxon>Nitrososphaerota</taxon>
        <taxon>Nitrososphaeria</taxon>
        <taxon>Nitrososphaerales</taxon>
        <taxon>Nitrososphaeraceae</taxon>
        <taxon>Nitrososphaera</taxon>
    </lineage>
</organism>
<dbReference type="STRING" id="1237085.Ngar_c24820"/>
<evidence type="ECO:0000313" key="1">
    <source>
        <dbReference type="EMBL" id="AFU59404.1"/>
    </source>
</evidence>
<dbReference type="BioCyc" id="CNIT1237085:G1324-2480-MONOMER"/>
<protein>
    <submittedName>
        <fullName evidence="1">Uncharacterized protein</fullName>
    </submittedName>
</protein>
<accession>K0INH9</accession>
<dbReference type="EMBL" id="CP002408">
    <property type="protein sequence ID" value="AFU59404.1"/>
    <property type="molecule type" value="Genomic_DNA"/>
</dbReference>